<name>A0A9P8TEX0_WICPI</name>
<sequence>MYQQVWIIGDSSKEAKVVKPRRKAPKTTTGCMNCKKRRKKCDEVKPSCTRCSKSEICCYWPDHVVDFYNRTNRDIGVSLIGNSDHQGQGANLITPTSNTQQCVQLQDDSGTADMFDPHQFMDGFSVAMGGDILDIDFTNSDYLLDQFKFIQTENQAQSSSKSPVSVTSAGSNGSGSLKMNSISTVDNGQLYDIPGVNMSKYDKMCYSYFIDKFLLTITPPHCNQLITPVKILLPFMISNDIVREIFLTCGASLLAYSDDSYAKRASERYINSVNLLIQEIQGSKYGAEDHLFICAQLLQTLCLRDKNVGSNATKCAAHLSASYEIIKKRFIRNSFNLQNFTITPLDRILSEHFVFNYPVTILLCHSDRLFQHIIPSPFQFFEQFNDILNQPFSASNDDPWLNHPVLGVSLKCYELSAKCSWICRFFRKSLESFESLEKSLLVNRYVEMLTKMKAECLEDTERLKNLSLSPTLKDSERLNVSITKMGQLANLMVVERLLYELADNTDITTLKPNFAQQCQEIVEETRYSYTLSVEPYLDSWTFFVLGVMSVDVQVRELIAECSILTANTANSSLSLKILKFLRVYWESDAVSDSTDNDGFEVLLDGSTLDMICV</sequence>
<keyword evidence="4" id="KW-1185">Reference proteome</keyword>
<protein>
    <recommendedName>
        <fullName evidence="2">Zn(2)-C6 fungal-type domain-containing protein</fullName>
    </recommendedName>
</protein>
<feature type="domain" description="Zn(2)-C6 fungal-type" evidence="2">
    <location>
        <begin position="30"/>
        <end position="60"/>
    </location>
</feature>
<dbReference type="EMBL" id="JAEUBG010005288">
    <property type="protein sequence ID" value="KAH3676336.1"/>
    <property type="molecule type" value="Genomic_DNA"/>
</dbReference>
<dbReference type="PANTHER" id="PTHR37534:SF46">
    <property type="entry name" value="ZN(II)2CYS6 TRANSCRIPTION FACTOR (EUROFUNG)"/>
    <property type="match status" value="1"/>
</dbReference>
<dbReference type="CDD" id="cd00067">
    <property type="entry name" value="GAL4"/>
    <property type="match status" value="1"/>
</dbReference>
<dbReference type="Proteomes" id="UP000774326">
    <property type="component" value="Unassembled WGS sequence"/>
</dbReference>
<dbReference type="GO" id="GO:0008270">
    <property type="term" value="F:zinc ion binding"/>
    <property type="evidence" value="ECO:0007669"/>
    <property type="project" value="InterPro"/>
</dbReference>
<dbReference type="AlphaFoldDB" id="A0A9P8TEX0"/>
<accession>A0A9P8TEX0</accession>
<keyword evidence="1" id="KW-0539">Nucleus</keyword>
<organism evidence="3 4">
    <name type="scientific">Wickerhamomyces pijperi</name>
    <name type="common">Yeast</name>
    <name type="synonym">Pichia pijperi</name>
    <dbReference type="NCBI Taxonomy" id="599730"/>
    <lineage>
        <taxon>Eukaryota</taxon>
        <taxon>Fungi</taxon>
        <taxon>Dikarya</taxon>
        <taxon>Ascomycota</taxon>
        <taxon>Saccharomycotina</taxon>
        <taxon>Saccharomycetes</taxon>
        <taxon>Phaffomycetales</taxon>
        <taxon>Wickerhamomycetaceae</taxon>
        <taxon>Wickerhamomyces</taxon>
    </lineage>
</organism>
<dbReference type="InterPro" id="IPR036864">
    <property type="entry name" value="Zn2-C6_fun-type_DNA-bd_sf"/>
</dbReference>
<dbReference type="SMART" id="SM00066">
    <property type="entry name" value="GAL4"/>
    <property type="match status" value="1"/>
</dbReference>
<reference evidence="3" key="2">
    <citation type="submission" date="2021-01" db="EMBL/GenBank/DDBJ databases">
        <authorList>
            <person name="Schikora-Tamarit M.A."/>
        </authorList>
    </citation>
    <scope>NUCLEOTIDE SEQUENCE</scope>
    <source>
        <strain evidence="3">CBS2887</strain>
    </source>
</reference>
<proteinExistence type="predicted"/>
<dbReference type="GO" id="GO:0000981">
    <property type="term" value="F:DNA-binding transcription factor activity, RNA polymerase II-specific"/>
    <property type="evidence" value="ECO:0007669"/>
    <property type="project" value="InterPro"/>
</dbReference>
<gene>
    <name evidence="3" type="ORF">WICPIJ_009132</name>
</gene>
<dbReference type="PROSITE" id="PS00463">
    <property type="entry name" value="ZN2_CY6_FUNGAL_1"/>
    <property type="match status" value="1"/>
</dbReference>
<dbReference type="SUPFAM" id="SSF57701">
    <property type="entry name" value="Zn2/Cys6 DNA-binding domain"/>
    <property type="match status" value="1"/>
</dbReference>
<dbReference type="Gene3D" id="4.10.240.10">
    <property type="entry name" value="Zn(2)-C6 fungal-type DNA-binding domain"/>
    <property type="match status" value="1"/>
</dbReference>
<dbReference type="PROSITE" id="PS50048">
    <property type="entry name" value="ZN2_CY6_FUNGAL_2"/>
    <property type="match status" value="1"/>
</dbReference>
<dbReference type="InterPro" id="IPR001138">
    <property type="entry name" value="Zn2Cys6_DnaBD"/>
</dbReference>
<evidence type="ECO:0000259" key="2">
    <source>
        <dbReference type="PROSITE" id="PS50048"/>
    </source>
</evidence>
<evidence type="ECO:0000313" key="4">
    <source>
        <dbReference type="Proteomes" id="UP000774326"/>
    </source>
</evidence>
<dbReference type="PANTHER" id="PTHR37534">
    <property type="entry name" value="TRANSCRIPTIONAL ACTIVATOR PROTEIN UGA3"/>
    <property type="match status" value="1"/>
</dbReference>
<evidence type="ECO:0000256" key="1">
    <source>
        <dbReference type="ARBA" id="ARBA00023242"/>
    </source>
</evidence>
<dbReference type="OrthoDB" id="3598904at2759"/>
<evidence type="ECO:0000313" key="3">
    <source>
        <dbReference type="EMBL" id="KAH3676336.1"/>
    </source>
</evidence>
<comment type="caution">
    <text evidence="3">The sequence shown here is derived from an EMBL/GenBank/DDBJ whole genome shotgun (WGS) entry which is preliminary data.</text>
</comment>
<reference evidence="3" key="1">
    <citation type="journal article" date="2021" name="Open Biol.">
        <title>Shared evolutionary footprints suggest mitochondrial oxidative damage underlies multiple complex I losses in fungi.</title>
        <authorList>
            <person name="Schikora-Tamarit M.A."/>
            <person name="Marcet-Houben M."/>
            <person name="Nosek J."/>
            <person name="Gabaldon T."/>
        </authorList>
    </citation>
    <scope>NUCLEOTIDE SEQUENCE</scope>
    <source>
        <strain evidence="3">CBS2887</strain>
    </source>
</reference>